<dbReference type="PANTHER" id="PTHR19303">
    <property type="entry name" value="TRANSPOSON"/>
    <property type="match status" value="1"/>
</dbReference>
<sequence>MSRNDISRKEKLAILDKVKSLPPDTSQCKIAEQLCVPKSTVAKLLKEEFMLHENFNSTQTGNQKRKREGKDPEVDEALSEWFSLIISRGVCVSGPLLKCKAEELSQKIGNNQFIATDGWLSR</sequence>
<dbReference type="Pfam" id="PF03221">
    <property type="entry name" value="HTH_Tnp_Tc5"/>
    <property type="match status" value="1"/>
</dbReference>
<dbReference type="PANTHER" id="PTHR19303:SF73">
    <property type="entry name" value="PROTEIN PDC2"/>
    <property type="match status" value="1"/>
</dbReference>
<dbReference type="Proteomes" id="UP000325440">
    <property type="component" value="Unassembled WGS sequence"/>
</dbReference>
<evidence type="ECO:0000313" key="4">
    <source>
        <dbReference type="EMBL" id="VVC38872.1"/>
    </source>
</evidence>
<gene>
    <name evidence="4" type="ORF">CINCED_3A010131</name>
</gene>
<dbReference type="InterPro" id="IPR006600">
    <property type="entry name" value="HTH_CenpB_DNA-bd_dom"/>
</dbReference>
<name>A0A5E4N8Y2_9HEMI</name>
<dbReference type="AlphaFoldDB" id="A0A5E4N8Y2"/>
<dbReference type="GO" id="GO:0005634">
    <property type="term" value="C:nucleus"/>
    <property type="evidence" value="ECO:0007669"/>
    <property type="project" value="UniProtKB-SubCell"/>
</dbReference>
<dbReference type="GO" id="GO:0003677">
    <property type="term" value="F:DNA binding"/>
    <property type="evidence" value="ECO:0007669"/>
    <property type="project" value="UniProtKB-KW"/>
</dbReference>
<keyword evidence="4" id="KW-0371">Homeobox</keyword>
<dbReference type="InterPro" id="IPR050863">
    <property type="entry name" value="CenT-Element_Derived"/>
</dbReference>
<reference evidence="4 5" key="1">
    <citation type="submission" date="2019-08" db="EMBL/GenBank/DDBJ databases">
        <authorList>
            <person name="Alioto T."/>
            <person name="Alioto T."/>
            <person name="Gomez Garrido J."/>
        </authorList>
    </citation>
    <scope>NUCLEOTIDE SEQUENCE [LARGE SCALE GENOMIC DNA]</scope>
</reference>
<feature type="domain" description="HTH CENPB-type" evidence="3">
    <location>
        <begin position="62"/>
        <end position="122"/>
    </location>
</feature>
<evidence type="ECO:0000313" key="5">
    <source>
        <dbReference type="Proteomes" id="UP000325440"/>
    </source>
</evidence>
<keyword evidence="5" id="KW-1185">Reference proteome</keyword>
<dbReference type="InterPro" id="IPR009057">
    <property type="entry name" value="Homeodomain-like_sf"/>
</dbReference>
<dbReference type="SUPFAM" id="SSF46689">
    <property type="entry name" value="Homeodomain-like"/>
    <property type="match status" value="1"/>
</dbReference>
<dbReference type="EMBL" id="CABPRJ010001512">
    <property type="protein sequence ID" value="VVC38872.1"/>
    <property type="molecule type" value="Genomic_DNA"/>
</dbReference>
<organism evidence="4 5">
    <name type="scientific">Cinara cedri</name>
    <dbReference type="NCBI Taxonomy" id="506608"/>
    <lineage>
        <taxon>Eukaryota</taxon>
        <taxon>Metazoa</taxon>
        <taxon>Ecdysozoa</taxon>
        <taxon>Arthropoda</taxon>
        <taxon>Hexapoda</taxon>
        <taxon>Insecta</taxon>
        <taxon>Pterygota</taxon>
        <taxon>Neoptera</taxon>
        <taxon>Paraneoptera</taxon>
        <taxon>Hemiptera</taxon>
        <taxon>Sternorrhyncha</taxon>
        <taxon>Aphidomorpha</taxon>
        <taxon>Aphidoidea</taxon>
        <taxon>Aphididae</taxon>
        <taxon>Lachninae</taxon>
        <taxon>Cinara</taxon>
    </lineage>
</organism>
<dbReference type="Gene3D" id="1.10.10.60">
    <property type="entry name" value="Homeodomain-like"/>
    <property type="match status" value="2"/>
</dbReference>
<accession>A0A5E4N8Y2</accession>
<evidence type="ECO:0000256" key="1">
    <source>
        <dbReference type="ARBA" id="ARBA00004123"/>
    </source>
</evidence>
<keyword evidence="2 4" id="KW-0238">DNA-binding</keyword>
<comment type="subcellular location">
    <subcellularLocation>
        <location evidence="1">Nucleus</location>
    </subcellularLocation>
</comment>
<dbReference type="OrthoDB" id="9909311at2759"/>
<dbReference type="PROSITE" id="PS51253">
    <property type="entry name" value="HTH_CENPB"/>
    <property type="match status" value="1"/>
</dbReference>
<proteinExistence type="predicted"/>
<protein>
    <submittedName>
        <fullName evidence="4">Homeobox domain-like,HTH CenpB-type DNA-binding domain,Winged helix-turn-helix DNA-binding domain</fullName>
    </submittedName>
</protein>
<evidence type="ECO:0000259" key="3">
    <source>
        <dbReference type="PROSITE" id="PS51253"/>
    </source>
</evidence>
<evidence type="ECO:0000256" key="2">
    <source>
        <dbReference type="ARBA" id="ARBA00023125"/>
    </source>
</evidence>